<sequence length="294" mass="32323">MVVSRLLTNQKLYFGSGLDYYITPNIFGNMTPELEQLIDNSFKCAGRYQLLAKTVRGLFDVNQPISDSMPQTSSNVFFKWSHEMLQEIYDVMSSAENEKGLADDSTLNSTSIPTTAPVSSSVPVSSQNTTSESAHADSTTTNINNFAAASSFQEKPLEKTSSLNIYSDFHSIRDDYESLSPKNAMLDDNWFNKLVDDRMNSFMVTNQDLNFWKKPRGVGSTSEMKAVDENKGGKNNVNGYEGNNGVSTAPNSSTNNVNGLTMNGMNNAGFNSAPLVRMKPCGMTISNSMNYSLT</sequence>
<gene>
    <name evidence="1" type="ORF">Amon02_001084400</name>
</gene>
<evidence type="ECO:0000313" key="1">
    <source>
        <dbReference type="EMBL" id="GME99850.1"/>
    </source>
</evidence>
<keyword evidence="2" id="KW-1185">Reference proteome</keyword>
<organism evidence="1 2">
    <name type="scientific">Ambrosiozyma monospora</name>
    <name type="common">Yeast</name>
    <name type="synonym">Endomycopsis monosporus</name>
    <dbReference type="NCBI Taxonomy" id="43982"/>
    <lineage>
        <taxon>Eukaryota</taxon>
        <taxon>Fungi</taxon>
        <taxon>Dikarya</taxon>
        <taxon>Ascomycota</taxon>
        <taxon>Saccharomycotina</taxon>
        <taxon>Pichiomycetes</taxon>
        <taxon>Pichiales</taxon>
        <taxon>Pichiaceae</taxon>
        <taxon>Ambrosiozyma</taxon>
    </lineage>
</organism>
<protein>
    <submittedName>
        <fullName evidence="1">Unnamed protein product</fullName>
    </submittedName>
</protein>
<accession>A0ACB5U1P9</accession>
<name>A0ACB5U1P9_AMBMO</name>
<dbReference type="EMBL" id="BSXS01011168">
    <property type="protein sequence ID" value="GME99850.1"/>
    <property type="molecule type" value="Genomic_DNA"/>
</dbReference>
<comment type="caution">
    <text evidence="1">The sequence shown here is derived from an EMBL/GenBank/DDBJ whole genome shotgun (WGS) entry which is preliminary data.</text>
</comment>
<proteinExistence type="predicted"/>
<dbReference type="Proteomes" id="UP001165064">
    <property type="component" value="Unassembled WGS sequence"/>
</dbReference>
<reference evidence="1" key="1">
    <citation type="submission" date="2023-04" db="EMBL/GenBank/DDBJ databases">
        <title>Ambrosiozyma monospora NBRC 10751.</title>
        <authorList>
            <person name="Ichikawa N."/>
            <person name="Sato H."/>
            <person name="Tonouchi N."/>
        </authorList>
    </citation>
    <scope>NUCLEOTIDE SEQUENCE</scope>
    <source>
        <strain evidence="1">NBRC 10751</strain>
    </source>
</reference>
<evidence type="ECO:0000313" key="2">
    <source>
        <dbReference type="Proteomes" id="UP001165064"/>
    </source>
</evidence>